<dbReference type="GeneID" id="93693231"/>
<evidence type="ECO:0000256" key="1">
    <source>
        <dbReference type="ARBA" id="ARBA00023015"/>
    </source>
</evidence>
<keyword evidence="6" id="KW-1185">Reference proteome</keyword>
<dbReference type="PATRIC" id="fig|411473.3.peg.2239"/>
<dbReference type="RefSeq" id="WP_021680851.1">
    <property type="nucleotide sequence ID" value="NZ_KI260310.1"/>
</dbReference>
<dbReference type="HOGENOM" id="CLU_083287_29_1_9"/>
<dbReference type="eggNOG" id="COG1846">
    <property type="taxonomic scope" value="Bacteria"/>
</dbReference>
<dbReference type="PANTHER" id="PTHR42756">
    <property type="entry name" value="TRANSCRIPTIONAL REGULATOR, MARR"/>
    <property type="match status" value="1"/>
</dbReference>
<dbReference type="OrthoDB" id="384891at2"/>
<sequence>MRHLGLEVHRLEKLMARQRGYSAAHQDADRQTGMHGYLLRYLYENQERDVFQRDIEKAFSISRSSVTVTLQLMEKNGLIRRESVAQDARLKRIVLTQKARDLHRQIEADILAFESNLARGISEEEQEVFLRVAKKMQENLREDLAKQGISICKGGDCE</sequence>
<comment type="caution">
    <text evidence="5">The sequence shown here is derived from an EMBL/GenBank/DDBJ whole genome shotgun (WGS) entry which is preliminary data.</text>
</comment>
<dbReference type="STRING" id="411473.RUMCAL_02670"/>
<dbReference type="PROSITE" id="PS50995">
    <property type="entry name" value="HTH_MARR_2"/>
    <property type="match status" value="1"/>
</dbReference>
<dbReference type="InterPro" id="IPR036390">
    <property type="entry name" value="WH_DNA-bd_sf"/>
</dbReference>
<dbReference type="GO" id="GO:0003700">
    <property type="term" value="F:DNA-binding transcription factor activity"/>
    <property type="evidence" value="ECO:0007669"/>
    <property type="project" value="InterPro"/>
</dbReference>
<dbReference type="SMART" id="SM00347">
    <property type="entry name" value="HTH_MARR"/>
    <property type="match status" value="1"/>
</dbReference>
<dbReference type="AlphaFoldDB" id="U2LNR4"/>
<evidence type="ECO:0000313" key="5">
    <source>
        <dbReference type="EMBL" id="ERJ91129.1"/>
    </source>
</evidence>
<dbReference type="InterPro" id="IPR000835">
    <property type="entry name" value="HTH_MarR-typ"/>
</dbReference>
<dbReference type="PANTHER" id="PTHR42756:SF1">
    <property type="entry name" value="TRANSCRIPTIONAL REPRESSOR OF EMRAB OPERON"/>
    <property type="match status" value="1"/>
</dbReference>
<dbReference type="Proteomes" id="UP000016662">
    <property type="component" value="Unassembled WGS sequence"/>
</dbReference>
<accession>U2LNR4</accession>
<gene>
    <name evidence="5" type="ORF">RUMCAL_02670</name>
</gene>
<evidence type="ECO:0000313" key="6">
    <source>
        <dbReference type="Proteomes" id="UP000016662"/>
    </source>
</evidence>
<proteinExistence type="predicted"/>
<dbReference type="SUPFAM" id="SSF46785">
    <property type="entry name" value="Winged helix' DNA-binding domain"/>
    <property type="match status" value="1"/>
</dbReference>
<name>U2LNR4_9FIRM</name>
<reference evidence="5 6" key="1">
    <citation type="submission" date="2013-07" db="EMBL/GenBank/DDBJ databases">
        <authorList>
            <person name="Weinstock G."/>
            <person name="Sodergren E."/>
            <person name="Wylie T."/>
            <person name="Fulton L."/>
            <person name="Fulton R."/>
            <person name="Fronick C."/>
            <person name="O'Laughlin M."/>
            <person name="Godfrey J."/>
            <person name="Miner T."/>
            <person name="Herter B."/>
            <person name="Appelbaum E."/>
            <person name="Cordes M."/>
            <person name="Lek S."/>
            <person name="Wollam A."/>
            <person name="Pepin K.H."/>
            <person name="Palsikar V.B."/>
            <person name="Mitreva M."/>
            <person name="Wilson R.K."/>
        </authorList>
    </citation>
    <scope>NUCLEOTIDE SEQUENCE [LARGE SCALE GENOMIC DNA]</scope>
    <source>
        <strain evidence="5 6">ATCC 27760</strain>
    </source>
</reference>
<feature type="domain" description="HTH marR-type" evidence="4">
    <location>
        <begin position="1"/>
        <end position="138"/>
    </location>
</feature>
<dbReference type="Gene3D" id="1.10.10.10">
    <property type="entry name" value="Winged helix-like DNA-binding domain superfamily/Winged helix DNA-binding domain"/>
    <property type="match status" value="1"/>
</dbReference>
<organism evidence="5 6">
    <name type="scientific">Ruminococcus callidus ATCC 27760</name>
    <dbReference type="NCBI Taxonomy" id="411473"/>
    <lineage>
        <taxon>Bacteria</taxon>
        <taxon>Bacillati</taxon>
        <taxon>Bacillota</taxon>
        <taxon>Clostridia</taxon>
        <taxon>Eubacteriales</taxon>
        <taxon>Oscillospiraceae</taxon>
        <taxon>Ruminococcus</taxon>
    </lineage>
</organism>
<dbReference type="InterPro" id="IPR036388">
    <property type="entry name" value="WH-like_DNA-bd_sf"/>
</dbReference>
<evidence type="ECO:0000256" key="2">
    <source>
        <dbReference type="ARBA" id="ARBA00023125"/>
    </source>
</evidence>
<dbReference type="GO" id="GO:0003677">
    <property type="term" value="F:DNA binding"/>
    <property type="evidence" value="ECO:0007669"/>
    <property type="project" value="UniProtKB-KW"/>
</dbReference>
<evidence type="ECO:0000259" key="4">
    <source>
        <dbReference type="PROSITE" id="PS50995"/>
    </source>
</evidence>
<keyword evidence="1" id="KW-0805">Transcription regulation</keyword>
<keyword evidence="3" id="KW-0804">Transcription</keyword>
<keyword evidence="2" id="KW-0238">DNA-binding</keyword>
<dbReference type="Pfam" id="PF12802">
    <property type="entry name" value="MarR_2"/>
    <property type="match status" value="1"/>
</dbReference>
<dbReference type="PRINTS" id="PR00598">
    <property type="entry name" value="HTHMARR"/>
</dbReference>
<protein>
    <submittedName>
        <fullName evidence="5">Transcriptional regulator SlyA domain protein</fullName>
    </submittedName>
</protein>
<dbReference type="EMBL" id="AWVF01000329">
    <property type="protein sequence ID" value="ERJ91129.1"/>
    <property type="molecule type" value="Genomic_DNA"/>
</dbReference>
<evidence type="ECO:0000256" key="3">
    <source>
        <dbReference type="ARBA" id="ARBA00023163"/>
    </source>
</evidence>